<feature type="transmembrane region" description="Helical" evidence="2">
    <location>
        <begin position="357"/>
        <end position="376"/>
    </location>
</feature>
<feature type="coiled-coil region" evidence="1">
    <location>
        <begin position="565"/>
        <end position="593"/>
    </location>
</feature>
<proteinExistence type="predicted"/>
<accession>A0ABT8YBT4</accession>
<feature type="transmembrane region" description="Helical" evidence="2">
    <location>
        <begin position="396"/>
        <end position="414"/>
    </location>
</feature>
<evidence type="ECO:0000313" key="5">
    <source>
        <dbReference type="Proteomes" id="UP001169764"/>
    </source>
</evidence>
<dbReference type="Gene3D" id="2.30.42.10">
    <property type="match status" value="1"/>
</dbReference>
<evidence type="ECO:0000313" key="4">
    <source>
        <dbReference type="EMBL" id="MDO6415780.1"/>
    </source>
</evidence>
<comment type="caution">
    <text evidence="4">The sequence shown here is derived from an EMBL/GenBank/DDBJ whole genome shotgun (WGS) entry which is preliminary data.</text>
</comment>
<sequence length="602" mass="65482">MPQLRGGVLTAYRVLMIALLLIALPGFVAAFLQQRDAQGSVGASFAAGLRFPGGTDLTTRVAPFSDEARIKGVRPGDKLIAIDGRSFDAFDFDRLQALLAGPDGSTYQLTIQTEAQPPRTIRLTRSSHYMAQAYEGSGLTFARRNWTVFGFRMLDAALALAAAVLLFIRRPTDPVAAMLALSAVPLGDGLAYLWPGGGDILYGFSVVRHMLFLTALLIYPDGRLVPRWAFWLTPLIPAIELVSFHATSDEAAIPLRQLLFFGFVLAAIVAFTIRYKTTPPGTQRQQIKFVMLGAAAWAGFGLVALALERMSAISVSVPAAAWYSLASHLAESLAAMALEAGILVSLMRYRLYDADALISRSAVYTMLTVMIGPAFAASDKIVQVFSAQFFGESARAMSAGFGAAIAASLVVPLHRRARAWTENRFQKQLVDFREDLPKFVGDLRVIASLGLLMGGVVKRIEQGVRASQVAIILRSDTATDAVWSSRISEEDVRGWWRDWRPATDAPLDCDRGDAVFPVRVPLREEGAGVVGWILLGPRPDGSFYGKGERAALAEIADPVARAIRVVRERDARAAAQAELNAALERRIALLERRLFERSADEA</sequence>
<feature type="domain" description="PDZ" evidence="3">
    <location>
        <begin position="30"/>
        <end position="99"/>
    </location>
</feature>
<dbReference type="PROSITE" id="PS50106">
    <property type="entry name" value="PDZ"/>
    <property type="match status" value="1"/>
</dbReference>
<feature type="transmembrane region" description="Helical" evidence="2">
    <location>
        <begin position="228"/>
        <end position="246"/>
    </location>
</feature>
<dbReference type="InterPro" id="IPR001478">
    <property type="entry name" value="PDZ"/>
</dbReference>
<dbReference type="Proteomes" id="UP001169764">
    <property type="component" value="Unassembled WGS sequence"/>
</dbReference>
<feature type="transmembrane region" description="Helical" evidence="2">
    <location>
        <begin position="149"/>
        <end position="168"/>
    </location>
</feature>
<keyword evidence="1" id="KW-0175">Coiled coil</keyword>
<feature type="transmembrane region" description="Helical" evidence="2">
    <location>
        <begin position="319"/>
        <end position="345"/>
    </location>
</feature>
<reference evidence="4" key="1">
    <citation type="submission" date="2023-07" db="EMBL/GenBank/DDBJ databases">
        <authorList>
            <person name="Kim M."/>
        </authorList>
    </citation>
    <scope>NUCLEOTIDE SEQUENCE</scope>
    <source>
        <strain evidence="4">BIUV-7</strain>
    </source>
</reference>
<dbReference type="RefSeq" id="WP_303544225.1">
    <property type="nucleotide sequence ID" value="NZ_JAUOTP010000007.1"/>
</dbReference>
<feature type="transmembrane region" description="Helical" evidence="2">
    <location>
        <begin position="287"/>
        <end position="307"/>
    </location>
</feature>
<keyword evidence="2" id="KW-0812">Transmembrane</keyword>
<evidence type="ECO:0000259" key="3">
    <source>
        <dbReference type="PROSITE" id="PS50106"/>
    </source>
</evidence>
<keyword evidence="2" id="KW-0472">Membrane</keyword>
<dbReference type="InterPro" id="IPR036034">
    <property type="entry name" value="PDZ_sf"/>
</dbReference>
<keyword evidence="5" id="KW-1185">Reference proteome</keyword>
<gene>
    <name evidence="4" type="ORF">Q4F19_15420</name>
</gene>
<dbReference type="SUPFAM" id="SSF50156">
    <property type="entry name" value="PDZ domain-like"/>
    <property type="match status" value="1"/>
</dbReference>
<dbReference type="EMBL" id="JAUOTP010000007">
    <property type="protein sequence ID" value="MDO6415780.1"/>
    <property type="molecule type" value="Genomic_DNA"/>
</dbReference>
<feature type="transmembrane region" description="Helical" evidence="2">
    <location>
        <begin position="200"/>
        <end position="219"/>
    </location>
</feature>
<organism evidence="4 5">
    <name type="scientific">Sphingomonas natans</name>
    <dbReference type="NCBI Taxonomy" id="3063330"/>
    <lineage>
        <taxon>Bacteria</taxon>
        <taxon>Pseudomonadati</taxon>
        <taxon>Pseudomonadota</taxon>
        <taxon>Alphaproteobacteria</taxon>
        <taxon>Sphingomonadales</taxon>
        <taxon>Sphingomonadaceae</taxon>
        <taxon>Sphingomonas</taxon>
    </lineage>
</organism>
<evidence type="ECO:0000256" key="2">
    <source>
        <dbReference type="SAM" id="Phobius"/>
    </source>
</evidence>
<keyword evidence="2" id="KW-1133">Transmembrane helix</keyword>
<feature type="transmembrane region" description="Helical" evidence="2">
    <location>
        <begin position="12"/>
        <end position="32"/>
    </location>
</feature>
<evidence type="ECO:0000256" key="1">
    <source>
        <dbReference type="SAM" id="Coils"/>
    </source>
</evidence>
<feature type="transmembrane region" description="Helical" evidence="2">
    <location>
        <begin position="258"/>
        <end position="275"/>
    </location>
</feature>
<protein>
    <recommendedName>
        <fullName evidence="3">PDZ domain-containing protein</fullName>
    </recommendedName>
</protein>
<name>A0ABT8YBT4_9SPHN</name>